<protein>
    <submittedName>
        <fullName evidence="1">Cell division cycle 123 family protein</fullName>
    </submittedName>
</protein>
<dbReference type="RefSeq" id="WP_262595337.1">
    <property type="nucleotide sequence ID" value="NZ_CP103300.1"/>
</dbReference>
<dbReference type="GO" id="GO:0051301">
    <property type="term" value="P:cell division"/>
    <property type="evidence" value="ECO:0007669"/>
    <property type="project" value="UniProtKB-KW"/>
</dbReference>
<keyword evidence="2" id="KW-1185">Reference proteome</keyword>
<proteinExistence type="predicted"/>
<accession>A0ABY6GPD5</accession>
<dbReference type="EMBL" id="CP103300">
    <property type="protein sequence ID" value="UYM13936.1"/>
    <property type="molecule type" value="Genomic_DNA"/>
</dbReference>
<name>A0ABY6GPD5_9GAMM</name>
<dbReference type="Pfam" id="PF07065">
    <property type="entry name" value="D123"/>
    <property type="match status" value="1"/>
</dbReference>
<keyword evidence="1" id="KW-0131">Cell cycle</keyword>
<organism evidence="1 2">
    <name type="scientific">Endozoicomonas euniceicola</name>
    <dbReference type="NCBI Taxonomy" id="1234143"/>
    <lineage>
        <taxon>Bacteria</taxon>
        <taxon>Pseudomonadati</taxon>
        <taxon>Pseudomonadota</taxon>
        <taxon>Gammaproteobacteria</taxon>
        <taxon>Oceanospirillales</taxon>
        <taxon>Endozoicomonadaceae</taxon>
        <taxon>Endozoicomonas</taxon>
    </lineage>
</organism>
<dbReference type="InterPro" id="IPR009772">
    <property type="entry name" value="CDC123"/>
</dbReference>
<reference evidence="1" key="1">
    <citation type="submission" date="2022-10" db="EMBL/GenBank/DDBJ databases">
        <title>Completed Genome Sequence of two octocoral isolated bacterium, Endozoicomonas euniceicola EF212T and Endozoicomonas gorgoniicola PS125T.</title>
        <authorList>
            <person name="Chiou Y.-J."/>
            <person name="Chen Y.-H."/>
        </authorList>
    </citation>
    <scope>NUCLEOTIDE SEQUENCE</scope>
    <source>
        <strain evidence="1">EF212</strain>
    </source>
</reference>
<gene>
    <name evidence="1" type="ORF">NX720_13520</name>
</gene>
<keyword evidence="1" id="KW-0132">Cell division</keyword>
<dbReference type="Proteomes" id="UP001163255">
    <property type="component" value="Chromosome"/>
</dbReference>
<sequence length="572" mass="65103">MFWCSVASGQQVLSDHDASHAPALKNEKLYNPPVFNTEPLIQSKQSDYLSSFTRTPPSISTNQTYLTFNTRKVITFDWLFPFSSKEELTEIKNSDIESTPSEKIMTSTGYIYISEKSDSKSSAPPMQSYYVKSSRSYEDQELLVPLHNSLELYPEPSVSHAHSTSLPLNKLAGTRSVTTSPLSPSEASDSTVTDILLATRINASAVSNHHVYSTSVSVAATDERHKTALIIQKPHYLHEVNEDGPARRNYNSNNHWENGKPEDYEAVSEACNTEHWVHLKGIEGEDYKRYELKPQTVKVMIDAANHFHLTGSLSGDYQESVEDKEEMMEILKKRGELNIYGQLDEQLKQGEWFVRTDLCSLKGTRPIIANGEEVINGNRVYKSARELYLSLPTADVTKHTPIKPIGYDGMKGELPGKINLYLFPWKKLNPDKEFRVFVHGGRVTAISQQNLYQRNELLMNMPLEERQTQVEKWARQIIEYVHKTVVPSITHTSSYSIDLAINETDDDIYFIELNPFGKQYSSGSALFHWIKDEKILYGQQQENVVYFRYTIESGQVIPDQADQETAEEDESE</sequence>
<evidence type="ECO:0000313" key="1">
    <source>
        <dbReference type="EMBL" id="UYM13936.1"/>
    </source>
</evidence>
<evidence type="ECO:0000313" key="2">
    <source>
        <dbReference type="Proteomes" id="UP001163255"/>
    </source>
</evidence>